<comment type="caution">
    <text evidence="5">The sequence shown here is derived from an EMBL/GenBank/DDBJ whole genome shotgun (WGS) entry which is preliminary data.</text>
</comment>
<dbReference type="Gene3D" id="3.40.630.70">
    <property type="entry name" value="Leucyl/phenylalanyl-tRNA-protein transferase, C-terminal domain"/>
    <property type="match status" value="1"/>
</dbReference>
<evidence type="ECO:0000313" key="6">
    <source>
        <dbReference type="Proteomes" id="UP000005695"/>
    </source>
</evidence>
<dbReference type="GO" id="GO:0030163">
    <property type="term" value="P:protein catabolic process"/>
    <property type="evidence" value="ECO:0007669"/>
    <property type="project" value="UniProtKB-UniRule"/>
</dbReference>
<dbReference type="GO" id="GO:0008914">
    <property type="term" value="F:leucyl-tRNA--protein transferase activity"/>
    <property type="evidence" value="ECO:0007669"/>
    <property type="project" value="UniProtKB-UniRule"/>
</dbReference>
<proteinExistence type="inferred from homology"/>
<dbReference type="EC" id="2.3.2.6" evidence="4"/>
<comment type="subcellular location">
    <subcellularLocation>
        <location evidence="4">Cytoplasm</location>
    </subcellularLocation>
</comment>
<dbReference type="OrthoDB" id="9790282at2"/>
<comment type="catalytic activity">
    <reaction evidence="4">
        <text>L-phenylalanyl-tRNA(Phe) + an N-terminal L-alpha-aminoacyl-[protein] = an N-terminal L-phenylalanyl-L-alpha-aminoacyl-[protein] + tRNA(Phe)</text>
        <dbReference type="Rhea" id="RHEA:43632"/>
        <dbReference type="Rhea" id="RHEA-COMP:9668"/>
        <dbReference type="Rhea" id="RHEA-COMP:9699"/>
        <dbReference type="Rhea" id="RHEA-COMP:10636"/>
        <dbReference type="Rhea" id="RHEA-COMP:10637"/>
        <dbReference type="ChEBI" id="CHEBI:78442"/>
        <dbReference type="ChEBI" id="CHEBI:78531"/>
        <dbReference type="ChEBI" id="CHEBI:78597"/>
        <dbReference type="ChEBI" id="CHEBI:83561"/>
        <dbReference type="EC" id="2.3.2.6"/>
    </reaction>
</comment>
<dbReference type="InterPro" id="IPR004616">
    <property type="entry name" value="Leu/Phe-tRNA_Trfase"/>
</dbReference>
<evidence type="ECO:0000256" key="1">
    <source>
        <dbReference type="ARBA" id="ARBA00022490"/>
    </source>
</evidence>
<evidence type="ECO:0000256" key="4">
    <source>
        <dbReference type="HAMAP-Rule" id="MF_00688"/>
    </source>
</evidence>
<name>Q1JY14_DESA6</name>
<gene>
    <name evidence="4" type="primary">aat</name>
    <name evidence="5" type="ORF">Dace_0552</name>
</gene>
<dbReference type="InterPro" id="IPR042221">
    <property type="entry name" value="Leu/Phe-tRNA_Trfase_N"/>
</dbReference>
<comment type="catalytic activity">
    <reaction evidence="4">
        <text>N-terminal L-arginyl-[protein] + L-leucyl-tRNA(Leu) = N-terminal L-leucyl-L-arginyl-[protein] + tRNA(Leu) + H(+)</text>
        <dbReference type="Rhea" id="RHEA:50416"/>
        <dbReference type="Rhea" id="RHEA-COMP:9613"/>
        <dbReference type="Rhea" id="RHEA-COMP:9622"/>
        <dbReference type="Rhea" id="RHEA-COMP:12672"/>
        <dbReference type="Rhea" id="RHEA-COMP:12673"/>
        <dbReference type="ChEBI" id="CHEBI:15378"/>
        <dbReference type="ChEBI" id="CHEBI:64719"/>
        <dbReference type="ChEBI" id="CHEBI:78442"/>
        <dbReference type="ChEBI" id="CHEBI:78494"/>
        <dbReference type="ChEBI" id="CHEBI:133044"/>
        <dbReference type="EC" id="2.3.2.6"/>
    </reaction>
</comment>
<dbReference type="InterPro" id="IPR042203">
    <property type="entry name" value="Leu/Phe-tRNA_Trfase_C"/>
</dbReference>
<comment type="function">
    <text evidence="4">Functions in the N-end rule pathway of protein degradation where it conjugates Leu, Phe and, less efficiently, Met from aminoacyl-tRNAs to the N-termini of proteins containing an N-terminal arginine or lysine.</text>
</comment>
<sequence>MTIFALGDELVFPAPRLAEDTGLLAVGGDLQPARLLLAYSCGIFPWNHPEDPLLWWSPDPRCILEPRDLHIARRLAKKQRQGHFTLTFDRDFETCIHHCATADERGESTWISPEIMSAYIELHRLGYAHSVECWLEGEMVGGLYGLAIGRCFCGESMFHRVTDASKLAFIALVQALCPLGYRMIDCQLPTEHLHSLGAKDISRDDFLSRLDQCELWENGLVVPGRFPFTPPDHVRTDIKR</sequence>
<evidence type="ECO:0000313" key="5">
    <source>
        <dbReference type="EMBL" id="EAT15182.1"/>
    </source>
</evidence>
<keyword evidence="6" id="KW-1185">Reference proteome</keyword>
<dbReference type="Proteomes" id="UP000005695">
    <property type="component" value="Unassembled WGS sequence"/>
</dbReference>
<evidence type="ECO:0000256" key="2">
    <source>
        <dbReference type="ARBA" id="ARBA00022679"/>
    </source>
</evidence>
<keyword evidence="1 4" id="KW-0963">Cytoplasm</keyword>
<dbReference type="Pfam" id="PF03588">
    <property type="entry name" value="Leu_Phe_trans"/>
    <property type="match status" value="1"/>
</dbReference>
<dbReference type="InterPro" id="IPR016181">
    <property type="entry name" value="Acyl_CoA_acyltransferase"/>
</dbReference>
<dbReference type="RefSeq" id="WP_006001460.1">
    <property type="nucleotide sequence ID" value="NZ_AAEW02000013.1"/>
</dbReference>
<keyword evidence="3 4" id="KW-0012">Acyltransferase</keyword>
<comment type="catalytic activity">
    <reaction evidence="4">
        <text>N-terminal L-lysyl-[protein] + L-leucyl-tRNA(Leu) = N-terminal L-leucyl-L-lysyl-[protein] + tRNA(Leu) + H(+)</text>
        <dbReference type="Rhea" id="RHEA:12340"/>
        <dbReference type="Rhea" id="RHEA-COMP:9613"/>
        <dbReference type="Rhea" id="RHEA-COMP:9622"/>
        <dbReference type="Rhea" id="RHEA-COMP:12670"/>
        <dbReference type="Rhea" id="RHEA-COMP:12671"/>
        <dbReference type="ChEBI" id="CHEBI:15378"/>
        <dbReference type="ChEBI" id="CHEBI:65249"/>
        <dbReference type="ChEBI" id="CHEBI:78442"/>
        <dbReference type="ChEBI" id="CHEBI:78494"/>
        <dbReference type="ChEBI" id="CHEBI:133043"/>
        <dbReference type="EC" id="2.3.2.6"/>
    </reaction>
</comment>
<organism evidence="5 6">
    <name type="scientific">Desulfuromonas acetoxidans (strain DSM 684 / 11070)</name>
    <dbReference type="NCBI Taxonomy" id="281689"/>
    <lineage>
        <taxon>Bacteria</taxon>
        <taxon>Pseudomonadati</taxon>
        <taxon>Thermodesulfobacteriota</taxon>
        <taxon>Desulfuromonadia</taxon>
        <taxon>Desulfuromonadales</taxon>
        <taxon>Desulfuromonadaceae</taxon>
        <taxon>Desulfuromonas</taxon>
    </lineage>
</organism>
<accession>Q1JY14</accession>
<reference evidence="5" key="1">
    <citation type="submission" date="2006-05" db="EMBL/GenBank/DDBJ databases">
        <title>Annotation of the draft genome assembly of Desulfuromonas acetoxidans DSM 684.</title>
        <authorList>
            <consortium name="US DOE Joint Genome Institute (JGI-ORNL)"/>
            <person name="Larimer F."/>
            <person name="Land M."/>
            <person name="Hauser L."/>
        </authorList>
    </citation>
    <scope>NUCLEOTIDE SEQUENCE [LARGE SCALE GENOMIC DNA]</scope>
    <source>
        <strain evidence="5">DSM 684</strain>
    </source>
</reference>
<dbReference type="NCBIfam" id="TIGR00667">
    <property type="entry name" value="aat"/>
    <property type="match status" value="1"/>
</dbReference>
<keyword evidence="2 4" id="KW-0808">Transferase</keyword>
<dbReference type="PANTHER" id="PTHR30098">
    <property type="entry name" value="LEUCYL/PHENYLALANYL-TRNA--PROTEIN TRANSFERASE"/>
    <property type="match status" value="1"/>
</dbReference>
<reference evidence="5" key="2">
    <citation type="submission" date="2006-05" db="EMBL/GenBank/DDBJ databases">
        <title>Sequencing of the draft genome and assembly of Desulfuromonas acetoxidans DSM 684.</title>
        <authorList>
            <consortium name="US DOE Joint Genome Institute (JGI-PGF)"/>
            <person name="Copeland A."/>
            <person name="Lucas S."/>
            <person name="Lapidus A."/>
            <person name="Barry K."/>
            <person name="Detter J.C."/>
            <person name="Glavina del Rio T."/>
            <person name="Hammon N."/>
            <person name="Israni S."/>
            <person name="Dalin E."/>
            <person name="Tice H."/>
            <person name="Bruce D."/>
            <person name="Pitluck S."/>
            <person name="Richardson P."/>
        </authorList>
    </citation>
    <scope>NUCLEOTIDE SEQUENCE [LARGE SCALE GENOMIC DNA]</scope>
    <source>
        <strain evidence="5">DSM 684</strain>
    </source>
</reference>
<dbReference type="Gene3D" id="3.30.70.3550">
    <property type="entry name" value="Leucyl/phenylalanyl-tRNA-protein transferase, N-terminal domain"/>
    <property type="match status" value="1"/>
</dbReference>
<dbReference type="AlphaFoldDB" id="Q1JY14"/>
<dbReference type="SUPFAM" id="SSF55729">
    <property type="entry name" value="Acyl-CoA N-acyltransferases (Nat)"/>
    <property type="match status" value="1"/>
</dbReference>
<dbReference type="PANTHER" id="PTHR30098:SF2">
    <property type="entry name" value="LEUCYL_PHENYLALANYL-TRNA--PROTEIN TRANSFERASE"/>
    <property type="match status" value="1"/>
</dbReference>
<dbReference type="GO" id="GO:0005737">
    <property type="term" value="C:cytoplasm"/>
    <property type="evidence" value="ECO:0007669"/>
    <property type="project" value="UniProtKB-SubCell"/>
</dbReference>
<dbReference type="HAMAP" id="MF_00688">
    <property type="entry name" value="Leu_Phe_trans"/>
    <property type="match status" value="1"/>
</dbReference>
<dbReference type="EMBL" id="AAEW02000013">
    <property type="protein sequence ID" value="EAT15182.1"/>
    <property type="molecule type" value="Genomic_DNA"/>
</dbReference>
<protein>
    <recommendedName>
        <fullName evidence="4">Leucyl/phenylalanyl-tRNA--protein transferase</fullName>
        <ecNumber evidence="4">2.3.2.6</ecNumber>
    </recommendedName>
    <alternativeName>
        <fullName evidence="4">L/F-transferase</fullName>
    </alternativeName>
    <alternativeName>
        <fullName evidence="4">Leucyltransferase</fullName>
    </alternativeName>
    <alternativeName>
        <fullName evidence="4">Phenyalanyltransferase</fullName>
    </alternativeName>
</protein>
<comment type="similarity">
    <text evidence="4">Belongs to the L/F-transferase family.</text>
</comment>
<evidence type="ECO:0000256" key="3">
    <source>
        <dbReference type="ARBA" id="ARBA00023315"/>
    </source>
</evidence>